<evidence type="ECO:0008006" key="3">
    <source>
        <dbReference type="Google" id="ProtNLM"/>
    </source>
</evidence>
<dbReference type="EMBL" id="BNAH01000001">
    <property type="protein sequence ID" value="GHE78007.1"/>
    <property type="molecule type" value="Genomic_DNA"/>
</dbReference>
<name>A0ABQ3IBI0_9GAMM</name>
<dbReference type="PANTHER" id="PTHR38834:SF3">
    <property type="entry name" value="SOLUTE-BINDING PROTEIN FAMILY 3_N-TERMINAL DOMAIN-CONTAINING PROTEIN"/>
    <property type="match status" value="1"/>
</dbReference>
<evidence type="ECO:0000313" key="1">
    <source>
        <dbReference type="EMBL" id="GHE78007.1"/>
    </source>
</evidence>
<sequence>MIKYQQINILTILSFGLILFMGGRVLATELNIVTEHLAPYQIVNGNSITGLSTEIIEATLNDTSYAYKITSYPWALSYNRAQQEKNTCVYSLARIPKREPLFNWIGHIVSSSVSLYSLKEAEIDITTIEDAKKYHIAVMRDDVSHHFLLSKGFKENENIYIINNYSALLKFLDSSDRNIDLVVLNDDLLNNRVNDSNETIKYKNVFQFKELTLDFYFACSLNTNVKVIADLKDKMKELEDHGVFSKIRNTWREKMVSLIDE</sequence>
<protein>
    <recommendedName>
        <fullName evidence="3">Solute-binding protein family 3/N-terminal domain-containing protein</fullName>
    </recommendedName>
</protein>
<organism evidence="1 2">
    <name type="scientific">Thalassotalea profundi</name>
    <dbReference type="NCBI Taxonomy" id="2036687"/>
    <lineage>
        <taxon>Bacteria</taxon>
        <taxon>Pseudomonadati</taxon>
        <taxon>Pseudomonadota</taxon>
        <taxon>Gammaproteobacteria</taxon>
        <taxon>Alteromonadales</taxon>
        <taxon>Colwelliaceae</taxon>
        <taxon>Thalassotalea</taxon>
    </lineage>
</organism>
<dbReference type="Gene3D" id="3.40.190.10">
    <property type="entry name" value="Periplasmic binding protein-like II"/>
    <property type="match status" value="2"/>
</dbReference>
<evidence type="ECO:0000313" key="2">
    <source>
        <dbReference type="Proteomes" id="UP000626370"/>
    </source>
</evidence>
<accession>A0ABQ3IBI0</accession>
<dbReference type="Proteomes" id="UP000626370">
    <property type="component" value="Unassembled WGS sequence"/>
</dbReference>
<gene>
    <name evidence="1" type="ORF">GCM10011501_02130</name>
</gene>
<dbReference type="RefSeq" id="WP_189376234.1">
    <property type="nucleotide sequence ID" value="NZ_BNAH01000001.1"/>
</dbReference>
<dbReference type="SUPFAM" id="SSF53850">
    <property type="entry name" value="Periplasmic binding protein-like II"/>
    <property type="match status" value="1"/>
</dbReference>
<dbReference type="PANTHER" id="PTHR38834">
    <property type="entry name" value="PERIPLASMIC SUBSTRATE BINDING PROTEIN FAMILY 3"/>
    <property type="match status" value="1"/>
</dbReference>
<comment type="caution">
    <text evidence="1">The sequence shown here is derived from an EMBL/GenBank/DDBJ whole genome shotgun (WGS) entry which is preliminary data.</text>
</comment>
<reference evidence="2" key="1">
    <citation type="journal article" date="2019" name="Int. J. Syst. Evol. Microbiol.">
        <title>The Global Catalogue of Microorganisms (GCM) 10K type strain sequencing project: providing services to taxonomists for standard genome sequencing and annotation.</title>
        <authorList>
            <consortium name="The Broad Institute Genomics Platform"/>
            <consortium name="The Broad Institute Genome Sequencing Center for Infectious Disease"/>
            <person name="Wu L."/>
            <person name="Ma J."/>
        </authorList>
    </citation>
    <scope>NUCLEOTIDE SEQUENCE [LARGE SCALE GENOMIC DNA]</scope>
    <source>
        <strain evidence="2">CGMCC 1.15922</strain>
    </source>
</reference>
<proteinExistence type="predicted"/>
<keyword evidence="2" id="KW-1185">Reference proteome</keyword>